<evidence type="ECO:0000256" key="3">
    <source>
        <dbReference type="ARBA" id="ARBA00012663"/>
    </source>
</evidence>
<dbReference type="EC" id="3.2.1.52" evidence="3"/>
<keyword evidence="9" id="KW-0413">Isomerase</keyword>
<dbReference type="Proteomes" id="UP001308179">
    <property type="component" value="Unassembled WGS sequence"/>
</dbReference>
<evidence type="ECO:0000256" key="2">
    <source>
        <dbReference type="ARBA" id="ARBA00006285"/>
    </source>
</evidence>
<reference evidence="9 10" key="1">
    <citation type="submission" date="2023-08" db="EMBL/GenBank/DDBJ databases">
        <title>Black Yeasts Isolated from many extreme environments.</title>
        <authorList>
            <person name="Coleine C."/>
            <person name="Stajich J.E."/>
            <person name="Selbmann L."/>
        </authorList>
    </citation>
    <scope>NUCLEOTIDE SEQUENCE [LARGE SCALE GENOMIC DNA]</scope>
    <source>
        <strain evidence="9 10">CCFEE 5386</strain>
    </source>
</reference>
<proteinExistence type="inferred from homology"/>
<dbReference type="PANTHER" id="PTHR22600:SF58">
    <property type="entry name" value="BETA-HEXOSAMINIDASE"/>
    <property type="match status" value="1"/>
</dbReference>
<dbReference type="PRINTS" id="PR00738">
    <property type="entry name" value="GLHYDRLASE20"/>
</dbReference>
<dbReference type="Gene3D" id="3.20.20.80">
    <property type="entry name" value="Glycosidases"/>
    <property type="match status" value="1"/>
</dbReference>
<dbReference type="GO" id="GO:0004563">
    <property type="term" value="F:beta-N-acetylhexosaminidase activity"/>
    <property type="evidence" value="ECO:0007669"/>
    <property type="project" value="UniProtKB-EC"/>
</dbReference>
<evidence type="ECO:0000259" key="8">
    <source>
        <dbReference type="Pfam" id="PF14845"/>
    </source>
</evidence>
<evidence type="ECO:0000313" key="9">
    <source>
        <dbReference type="EMBL" id="KAK5146947.1"/>
    </source>
</evidence>
<dbReference type="InterPro" id="IPR025705">
    <property type="entry name" value="Beta_hexosaminidase_sua/sub"/>
</dbReference>
<comment type="similarity">
    <text evidence="2">Belongs to the glycosyl hydrolase 20 family.</text>
</comment>
<organism evidence="9 10">
    <name type="scientific">Rachicladosporium monterosium</name>
    <dbReference type="NCBI Taxonomy" id="1507873"/>
    <lineage>
        <taxon>Eukaryota</taxon>
        <taxon>Fungi</taxon>
        <taxon>Dikarya</taxon>
        <taxon>Ascomycota</taxon>
        <taxon>Pezizomycotina</taxon>
        <taxon>Dothideomycetes</taxon>
        <taxon>Dothideomycetidae</taxon>
        <taxon>Cladosporiales</taxon>
        <taxon>Cladosporiaceae</taxon>
        <taxon>Rachicladosporium</taxon>
    </lineage>
</organism>
<protein>
    <recommendedName>
        <fullName evidence="3">beta-N-acetylhexosaminidase</fullName>
        <ecNumber evidence="3">3.2.1.52</ecNumber>
    </recommendedName>
</protein>
<dbReference type="EMBL" id="JAVRRR010000062">
    <property type="protein sequence ID" value="KAK5146947.1"/>
    <property type="molecule type" value="Genomic_DNA"/>
</dbReference>
<dbReference type="Pfam" id="PF14845">
    <property type="entry name" value="Glycohydro_20b2"/>
    <property type="match status" value="1"/>
</dbReference>
<evidence type="ECO:0000256" key="6">
    <source>
        <dbReference type="ARBA" id="ARBA00023295"/>
    </source>
</evidence>
<name>A0ABR0LCX3_9PEZI</name>
<evidence type="ECO:0000256" key="5">
    <source>
        <dbReference type="ARBA" id="ARBA00023180"/>
    </source>
</evidence>
<dbReference type="SUPFAM" id="SSF51445">
    <property type="entry name" value="(Trans)glycosidases"/>
    <property type="match status" value="1"/>
</dbReference>
<comment type="caution">
    <text evidence="9">The sequence shown here is derived from an EMBL/GenBank/DDBJ whole genome shotgun (WGS) entry which is preliminary data.</text>
</comment>
<accession>A0ABR0LCX3</accession>
<feature type="domain" description="Beta-hexosaminidase eukaryotic type N-terminal" evidence="8">
    <location>
        <begin position="2"/>
        <end position="72"/>
    </location>
</feature>
<gene>
    <name evidence="9" type="primary">NAG1_1</name>
    <name evidence="9" type="ORF">LTR32_001556</name>
</gene>
<keyword evidence="10" id="KW-1185">Reference proteome</keyword>
<evidence type="ECO:0000256" key="4">
    <source>
        <dbReference type="ARBA" id="ARBA00022801"/>
    </source>
</evidence>
<evidence type="ECO:0000259" key="7">
    <source>
        <dbReference type="Pfam" id="PF00728"/>
    </source>
</evidence>
<dbReference type="GO" id="GO:0016853">
    <property type="term" value="F:isomerase activity"/>
    <property type="evidence" value="ECO:0007669"/>
    <property type="project" value="UniProtKB-KW"/>
</dbReference>
<dbReference type="SUPFAM" id="SSF55545">
    <property type="entry name" value="beta-N-acetylhexosaminidase-like domain"/>
    <property type="match status" value="1"/>
</dbReference>
<evidence type="ECO:0000313" key="10">
    <source>
        <dbReference type="Proteomes" id="UP001308179"/>
    </source>
</evidence>
<dbReference type="Gene3D" id="3.30.379.10">
    <property type="entry name" value="Chitobiase/beta-hexosaminidase domain 2-like"/>
    <property type="match status" value="1"/>
</dbReference>
<dbReference type="InterPro" id="IPR017853">
    <property type="entry name" value="GH"/>
</dbReference>
<dbReference type="InterPro" id="IPR029019">
    <property type="entry name" value="HEX_eukaryotic_N"/>
</dbReference>
<keyword evidence="6 9" id="KW-0326">Glycosidase</keyword>
<keyword evidence="5" id="KW-0325">Glycoprotein</keyword>
<evidence type="ECO:0000256" key="1">
    <source>
        <dbReference type="ARBA" id="ARBA00001231"/>
    </source>
</evidence>
<sequence>MSDFEPSLTSNSTYVKSITLQQTASDPANIMKPTAGGVDESYSLTMTTSGDVAITAASSIGLAHGLTTFTQLFFECSSGGGVYTTLAPVSITDAPKFEWRGLNIDTSRTFKPMSDMYAMIDALAYNKMNRLHWHVTDAQAWPLVIPSMPALADKGAYASFQKYAPADVQALQEYGALLGIEVVMEIDQPGHTSSIAFAYPDLIAAFNVQPNWDSYASEPPSGTLKLNSTAVYDFLEKLFDDILPRLKPLTNYFHLGGDEVNVNAYTLDDTVGTNDTAVLQPLMQKFMDRNIAQLQANGFTPLVWEEMLLVWNLTLPANTIVQTWLSDQSVAETVAKGHKALAGNYNFWYLDCGQGQWLDFRPAVSASFWPYADYCSPRHNWRLMYSYDPLSGVPANLTHLVLGVALRRQHATLEESLRQLFAEKDDFRFHQSLTLMTSRYFFGSDVALDIVFGIGMLALDAALPCEGAVRFHDLVVRYACFPLQAVYVLREQLQQQAFVVQQPDEGVSDRWSVLARIQLVRQGVERLGVLFEEADIEHCLGVW</sequence>
<dbReference type="PANTHER" id="PTHR22600">
    <property type="entry name" value="BETA-HEXOSAMINIDASE"/>
    <property type="match status" value="1"/>
</dbReference>
<comment type="catalytic activity">
    <reaction evidence="1">
        <text>Hydrolysis of terminal non-reducing N-acetyl-D-hexosamine residues in N-acetyl-beta-D-hexosaminides.</text>
        <dbReference type="EC" id="3.2.1.52"/>
    </reaction>
</comment>
<dbReference type="Pfam" id="PF00728">
    <property type="entry name" value="Glyco_hydro_20"/>
    <property type="match status" value="1"/>
</dbReference>
<dbReference type="InterPro" id="IPR029018">
    <property type="entry name" value="Hex-like_dom2"/>
</dbReference>
<keyword evidence="4 9" id="KW-0378">Hydrolase</keyword>
<dbReference type="InterPro" id="IPR015883">
    <property type="entry name" value="Glyco_hydro_20_cat"/>
</dbReference>
<feature type="domain" description="Glycoside hydrolase family 20 catalytic" evidence="7">
    <location>
        <begin position="97"/>
        <end position="390"/>
    </location>
</feature>